<reference evidence="1 2" key="1">
    <citation type="journal article" date="2019" name="Int. J. Syst. Evol. Microbiol.">
        <title>Clostridium fermenticellae sp. nov., isolated from the mud in a fermentation cellar for the production of the Chinese liquor, baijiu.</title>
        <authorList>
            <person name="Xu P.X."/>
            <person name="Chai L.J."/>
            <person name="Qiu T."/>
            <person name="Zhang X.J."/>
            <person name="Lu Z.M."/>
            <person name="Xiao C."/>
            <person name="Wang S.T."/>
            <person name="Shen C.H."/>
            <person name="Shi J.S."/>
            <person name="Xu Z.H."/>
        </authorList>
    </citation>
    <scope>NUCLEOTIDE SEQUENCE [LARGE SCALE GENOMIC DNA]</scope>
    <source>
        <strain evidence="1 2">JN500901</strain>
    </source>
</reference>
<dbReference type="OrthoDB" id="9767746at2"/>
<dbReference type="Proteomes" id="UP000266301">
    <property type="component" value="Chromosome"/>
</dbReference>
<evidence type="ECO:0000313" key="1">
    <source>
        <dbReference type="EMBL" id="AYD39840.1"/>
    </source>
</evidence>
<proteinExistence type="predicted"/>
<name>A0A386H2D7_9CLOT</name>
<dbReference type="PANTHER" id="PTHR34614">
    <property type="match status" value="1"/>
</dbReference>
<dbReference type="InterPro" id="IPR012337">
    <property type="entry name" value="RNaseH-like_sf"/>
</dbReference>
<dbReference type="NCBIfam" id="NF033559">
    <property type="entry name" value="transpos_IS1634"/>
    <property type="match status" value="1"/>
</dbReference>
<dbReference type="PANTHER" id="PTHR34614:SF2">
    <property type="entry name" value="TRANSPOSASE IS4-LIKE DOMAIN-CONTAINING PROTEIN"/>
    <property type="match status" value="1"/>
</dbReference>
<dbReference type="EMBL" id="CP032416">
    <property type="protein sequence ID" value="AYD39840.1"/>
    <property type="molecule type" value="Genomic_DNA"/>
</dbReference>
<accession>A0A386H2D7</accession>
<keyword evidence="2" id="KW-1185">Reference proteome</keyword>
<sequence>MRLQIVKSKNAASLYVVKSIFENGKRSSKVVEKLGTYSELLKNLKGEDPIEWAKKYVDELNQKEKEEKREVLVKYSPAKQISKDEQHLFNGGYLFLQQLYHELGLNKICKKISDKHKFTYNLDSILSRLIYGRIIFPASKLATYELSKKFMEQPDFDVQHIYRALEVISSEADFIQSELYNNSLKLYDRKKGILYYDCTNYFFEIEQEDGLKRYGVSKEHRPNPIVQMGLFMDSDGIPLAFCINNGNTNEQVTLKPLEEKIISDFNLSKFVVCTDAGLASTTNRKFNNVDSRSFITTQSVKKLRKHLKEWSLDPTGWRLSDYNQTYNLNELDEEKNFKNIFYKERWIKEDGLEQKLIVTFSLKYKNYQSTIRNRQVERAQNTIDKNPTKLRKCNVNDYKRFITKSHSTQDGEIADKEILRINTTLIEQEAIFDGFYAVCTNLENEASAIIKVNQKRWEIEECFRIMKTEFKARPVYLQRDDRIRAHFTTCFISLIIYRLLEKKLEEKFTCSEIISGLRSMNFYKIKGEGYVPTYTRTDFTDALHDTFGFRTDYQIINNKMVKKIFKDTKKQKTLLTF</sequence>
<dbReference type="SUPFAM" id="SSF53098">
    <property type="entry name" value="Ribonuclease H-like"/>
    <property type="match status" value="1"/>
</dbReference>
<dbReference type="InterPro" id="IPR047654">
    <property type="entry name" value="IS1634_transpos"/>
</dbReference>
<evidence type="ECO:0000313" key="2">
    <source>
        <dbReference type="Proteomes" id="UP000266301"/>
    </source>
</evidence>
<gene>
    <name evidence="1" type="ORF">D4Z93_04640</name>
</gene>
<protein>
    <submittedName>
        <fullName evidence="1">IS1634 family transposase</fullName>
    </submittedName>
</protein>
<dbReference type="AlphaFoldDB" id="A0A386H2D7"/>
<dbReference type="RefSeq" id="WP_119970802.1">
    <property type="nucleotide sequence ID" value="NZ_CP032416.1"/>
</dbReference>
<dbReference type="KEGG" id="cfer:D4Z93_04640"/>
<organism evidence="1 2">
    <name type="scientific">Clostridium fermenticellae</name>
    <dbReference type="NCBI Taxonomy" id="2068654"/>
    <lineage>
        <taxon>Bacteria</taxon>
        <taxon>Bacillati</taxon>
        <taxon>Bacillota</taxon>
        <taxon>Clostridia</taxon>
        <taxon>Eubacteriales</taxon>
        <taxon>Clostridiaceae</taxon>
        <taxon>Clostridium</taxon>
    </lineage>
</organism>